<sequence length="64" mass="7198">MQGVSLLAALETGKVKMSDRVNAGNGVSSLQPYRITERNITILVYLVYVLFIFPKIETNLINRK</sequence>
<keyword evidence="1" id="KW-0812">Transmembrane</keyword>
<reference evidence="2 3" key="1">
    <citation type="submission" date="2018-08" db="EMBL/GenBank/DDBJ databases">
        <title>A genome reference for cultivated species of the human gut microbiota.</title>
        <authorList>
            <person name="Zou Y."/>
            <person name="Xue W."/>
            <person name="Luo G."/>
        </authorList>
    </citation>
    <scope>NUCLEOTIDE SEQUENCE [LARGE SCALE GENOMIC DNA]</scope>
    <source>
        <strain evidence="2 3">AF21-53</strain>
    </source>
</reference>
<feature type="transmembrane region" description="Helical" evidence="1">
    <location>
        <begin position="39"/>
        <end position="56"/>
    </location>
</feature>
<organism evidence="2 3">
    <name type="scientific">Bacteroides uniformis</name>
    <dbReference type="NCBI Taxonomy" id="820"/>
    <lineage>
        <taxon>Bacteria</taxon>
        <taxon>Pseudomonadati</taxon>
        <taxon>Bacteroidota</taxon>
        <taxon>Bacteroidia</taxon>
        <taxon>Bacteroidales</taxon>
        <taxon>Bacteroidaceae</taxon>
        <taxon>Bacteroides</taxon>
    </lineage>
</organism>
<dbReference type="AlphaFoldDB" id="A0A412JPQ8"/>
<evidence type="ECO:0000313" key="2">
    <source>
        <dbReference type="EMBL" id="RGS54316.1"/>
    </source>
</evidence>
<name>A0A412JPQ8_BACUN</name>
<gene>
    <name evidence="2" type="ORF">DWX87_10870</name>
</gene>
<protein>
    <submittedName>
        <fullName evidence="2">Uncharacterized protein</fullName>
    </submittedName>
</protein>
<evidence type="ECO:0000313" key="3">
    <source>
        <dbReference type="Proteomes" id="UP000285283"/>
    </source>
</evidence>
<dbReference type="Proteomes" id="UP000285283">
    <property type="component" value="Unassembled WGS sequence"/>
</dbReference>
<proteinExistence type="predicted"/>
<keyword evidence="1" id="KW-1133">Transmembrane helix</keyword>
<comment type="caution">
    <text evidence="2">The sequence shown here is derived from an EMBL/GenBank/DDBJ whole genome shotgun (WGS) entry which is preliminary data.</text>
</comment>
<evidence type="ECO:0000256" key="1">
    <source>
        <dbReference type="SAM" id="Phobius"/>
    </source>
</evidence>
<dbReference type="EMBL" id="QRVP01000009">
    <property type="protein sequence ID" value="RGS54316.1"/>
    <property type="molecule type" value="Genomic_DNA"/>
</dbReference>
<keyword evidence="1" id="KW-0472">Membrane</keyword>
<accession>A0A412JPQ8</accession>